<comment type="similarity">
    <text evidence="1">Belongs to the LysR transcriptional regulatory family.</text>
</comment>
<dbReference type="FunFam" id="1.10.10.10:FF:000001">
    <property type="entry name" value="LysR family transcriptional regulator"/>
    <property type="match status" value="1"/>
</dbReference>
<evidence type="ECO:0000256" key="2">
    <source>
        <dbReference type="ARBA" id="ARBA00023015"/>
    </source>
</evidence>
<dbReference type="Proteomes" id="UP000284277">
    <property type="component" value="Unassembled WGS sequence"/>
</dbReference>
<dbReference type="PROSITE" id="PS50931">
    <property type="entry name" value="HTH_LYSR"/>
    <property type="match status" value="1"/>
</dbReference>
<dbReference type="GO" id="GO:0003700">
    <property type="term" value="F:DNA-binding transcription factor activity"/>
    <property type="evidence" value="ECO:0007669"/>
    <property type="project" value="InterPro"/>
</dbReference>
<dbReference type="Gene3D" id="1.10.10.10">
    <property type="entry name" value="Winged helix-like DNA-binding domain superfamily/Winged helix DNA-binding domain"/>
    <property type="match status" value="1"/>
</dbReference>
<dbReference type="AlphaFoldDB" id="A0A419SSD5"/>
<dbReference type="Pfam" id="PF03466">
    <property type="entry name" value="LysR_substrate"/>
    <property type="match status" value="1"/>
</dbReference>
<dbReference type="Pfam" id="PF00126">
    <property type="entry name" value="HTH_1"/>
    <property type="match status" value="1"/>
</dbReference>
<sequence>MEQNLSQYKIFYEVAKTGNISKAAKELFISQPAISKSISKLEGNLGVSLFTRNSRGVQLTDEGKLLFNHTKAAFEALAQGEQELKRIKDFHIGHLRIGVSNTLCKYILLPYLKGFIEKYPHIKITIESQSTAHTVNMLEQQRIDLGLIAEPSNRRPLLFTPVMEIQDTFVATKPYLNNLYLREGKDADLFQTGNILLLDKNNMTRKYIDEYLNESQLIPNQFLEVTTMDLLIEFAKIGMGIGCVIKDFVQKELDQGDLVLVPLEKEINKRTVGFAYNPAGMSTSMEKFLDAMKTNMKHNLI</sequence>
<keyword evidence="4" id="KW-0804">Transcription</keyword>
<reference evidence="6 7" key="1">
    <citation type="submission" date="2016-08" db="EMBL/GenBank/DDBJ databases">
        <title>A new outlook on sporulation: Clostridium algidixylanolyticum.</title>
        <authorList>
            <person name="Poppleton D.I."/>
            <person name="Gribaldo S."/>
        </authorList>
    </citation>
    <scope>NUCLEOTIDE SEQUENCE [LARGE SCALE GENOMIC DNA]</scope>
    <source>
        <strain evidence="6 7">SPL73</strain>
    </source>
</reference>
<dbReference type="PANTHER" id="PTHR30126:SF64">
    <property type="entry name" value="HTH-TYPE TRANSCRIPTIONAL REGULATOR CITR"/>
    <property type="match status" value="1"/>
</dbReference>
<gene>
    <name evidence="6" type="ORF">BET01_11365</name>
</gene>
<dbReference type="OrthoDB" id="9778774at2"/>
<dbReference type="SUPFAM" id="SSF53850">
    <property type="entry name" value="Periplasmic binding protein-like II"/>
    <property type="match status" value="1"/>
</dbReference>
<evidence type="ECO:0000256" key="4">
    <source>
        <dbReference type="ARBA" id="ARBA00023163"/>
    </source>
</evidence>
<dbReference type="GO" id="GO:0000976">
    <property type="term" value="F:transcription cis-regulatory region binding"/>
    <property type="evidence" value="ECO:0007669"/>
    <property type="project" value="TreeGrafter"/>
</dbReference>
<accession>A0A419SSD5</accession>
<proteinExistence type="inferred from homology"/>
<dbReference type="InterPro" id="IPR000847">
    <property type="entry name" value="LysR_HTH_N"/>
</dbReference>
<name>A0A419SSD5_9FIRM</name>
<dbReference type="InterPro" id="IPR036390">
    <property type="entry name" value="WH_DNA-bd_sf"/>
</dbReference>
<evidence type="ECO:0000313" key="6">
    <source>
        <dbReference type="EMBL" id="RKD28136.1"/>
    </source>
</evidence>
<evidence type="ECO:0000313" key="7">
    <source>
        <dbReference type="Proteomes" id="UP000284277"/>
    </source>
</evidence>
<dbReference type="InterPro" id="IPR036388">
    <property type="entry name" value="WH-like_DNA-bd_sf"/>
</dbReference>
<comment type="caution">
    <text evidence="6">The sequence shown here is derived from an EMBL/GenBank/DDBJ whole genome shotgun (WGS) entry which is preliminary data.</text>
</comment>
<organism evidence="6 7">
    <name type="scientific">Lacrimispora algidixylanolytica</name>
    <dbReference type="NCBI Taxonomy" id="94868"/>
    <lineage>
        <taxon>Bacteria</taxon>
        <taxon>Bacillati</taxon>
        <taxon>Bacillota</taxon>
        <taxon>Clostridia</taxon>
        <taxon>Lachnospirales</taxon>
        <taxon>Lachnospiraceae</taxon>
        <taxon>Lacrimispora</taxon>
    </lineage>
</organism>
<dbReference type="CDD" id="cd05466">
    <property type="entry name" value="PBP2_LTTR_substrate"/>
    <property type="match status" value="1"/>
</dbReference>
<dbReference type="InterPro" id="IPR005119">
    <property type="entry name" value="LysR_subst-bd"/>
</dbReference>
<keyword evidence="3" id="KW-0238">DNA-binding</keyword>
<dbReference type="EMBL" id="MCIA01000035">
    <property type="protein sequence ID" value="RKD28136.1"/>
    <property type="molecule type" value="Genomic_DNA"/>
</dbReference>
<feature type="domain" description="HTH lysR-type" evidence="5">
    <location>
        <begin position="1"/>
        <end position="60"/>
    </location>
</feature>
<dbReference type="RefSeq" id="WP_120198768.1">
    <property type="nucleotide sequence ID" value="NZ_MCIA01000035.1"/>
</dbReference>
<dbReference type="SUPFAM" id="SSF46785">
    <property type="entry name" value="Winged helix' DNA-binding domain"/>
    <property type="match status" value="1"/>
</dbReference>
<dbReference type="PANTHER" id="PTHR30126">
    <property type="entry name" value="HTH-TYPE TRANSCRIPTIONAL REGULATOR"/>
    <property type="match status" value="1"/>
</dbReference>
<evidence type="ECO:0000256" key="3">
    <source>
        <dbReference type="ARBA" id="ARBA00023125"/>
    </source>
</evidence>
<dbReference type="PRINTS" id="PR00039">
    <property type="entry name" value="HTHLYSR"/>
</dbReference>
<protein>
    <submittedName>
        <fullName evidence="6">LysR family transcriptional regulator</fullName>
    </submittedName>
</protein>
<keyword evidence="2" id="KW-0805">Transcription regulation</keyword>
<dbReference type="Gene3D" id="3.40.190.290">
    <property type="match status" value="1"/>
</dbReference>
<keyword evidence="7" id="KW-1185">Reference proteome</keyword>
<evidence type="ECO:0000256" key="1">
    <source>
        <dbReference type="ARBA" id="ARBA00009437"/>
    </source>
</evidence>
<evidence type="ECO:0000259" key="5">
    <source>
        <dbReference type="PROSITE" id="PS50931"/>
    </source>
</evidence>